<feature type="region of interest" description="Disordered" evidence="1">
    <location>
        <begin position="396"/>
        <end position="446"/>
    </location>
</feature>
<evidence type="ECO:0000256" key="1">
    <source>
        <dbReference type="SAM" id="MobiDB-lite"/>
    </source>
</evidence>
<dbReference type="InterPro" id="IPR002525">
    <property type="entry name" value="Transp_IS110-like_N"/>
</dbReference>
<dbReference type="Pfam" id="PF01548">
    <property type="entry name" value="DEDD_Tnp_IS110"/>
    <property type="match status" value="1"/>
</dbReference>
<dbReference type="InterPro" id="IPR047650">
    <property type="entry name" value="Transpos_IS110"/>
</dbReference>
<dbReference type="Proteomes" id="UP000507962">
    <property type="component" value="Unassembled WGS sequence"/>
</dbReference>
<evidence type="ECO:0000259" key="3">
    <source>
        <dbReference type="Pfam" id="PF02371"/>
    </source>
</evidence>
<proteinExistence type="predicted"/>
<sequence length="446" mass="51000">MQKFYLGCDVSKGYSDFVIIDEDLNCVEENFQLDDTALGHAELRHRIDKLFEKYPSAVLYAAVESTGGYENNWYGFLLKQQEKYDLHAARVNPNGIAHDNKAGMVRNLTDKISARSVAEYQVRHPEKVPYGQTNPYASLKKVWVHLRMLKRQRGDHLNELESLLYSGNPEILQYCRNKMPQWVLKLLMKYPTADLLSRARLKSVASIPFLKRQLAPELIKNAKASTAEESDETTAFLITSTVRQLVHMDKSIELYEKRLEKMCDWPEVDLLMTIDGVGRMTAIVLMLYIEDIRRFDSAKKLAAFLGVHPEYRLSGDSTKKGSFRMSKKGQKAPRAMLYMAVLAGLSKKSRNPIVRRLYDDKKAQGMVAKAAIGVCIHKLVRIAYGVLASKKPFNPTIDELNRQKSSPAEQNTAIGRDRRYQGYDAKAPISRRQSKKRMEQIKSQDR</sequence>
<dbReference type="GO" id="GO:0003677">
    <property type="term" value="F:DNA binding"/>
    <property type="evidence" value="ECO:0007669"/>
    <property type="project" value="InterPro"/>
</dbReference>
<evidence type="ECO:0000259" key="2">
    <source>
        <dbReference type="Pfam" id="PF01548"/>
    </source>
</evidence>
<dbReference type="NCBIfam" id="NF033542">
    <property type="entry name" value="transpos_IS110"/>
    <property type="match status" value="1"/>
</dbReference>
<dbReference type="RefSeq" id="WP_180137440.1">
    <property type="nucleotide sequence ID" value="NZ_CAADHO010000001.1"/>
</dbReference>
<feature type="compositionally biased region" description="Basic and acidic residues" evidence="1">
    <location>
        <begin position="436"/>
        <end position="446"/>
    </location>
</feature>
<dbReference type="PANTHER" id="PTHR33055:SF3">
    <property type="entry name" value="PUTATIVE TRANSPOSASE FOR IS117-RELATED"/>
    <property type="match status" value="1"/>
</dbReference>
<feature type="compositionally biased region" description="Polar residues" evidence="1">
    <location>
        <begin position="403"/>
        <end position="413"/>
    </location>
</feature>
<name>A0A4U8YIV3_9BACT</name>
<organism evidence="4 5">
    <name type="scientific">Desulfoluna butyratoxydans</name>
    <dbReference type="NCBI Taxonomy" id="231438"/>
    <lineage>
        <taxon>Bacteria</taxon>
        <taxon>Pseudomonadati</taxon>
        <taxon>Thermodesulfobacteriota</taxon>
        <taxon>Desulfobacteria</taxon>
        <taxon>Desulfobacterales</taxon>
        <taxon>Desulfolunaceae</taxon>
        <taxon>Desulfoluna</taxon>
    </lineage>
</organism>
<evidence type="ECO:0000313" key="4">
    <source>
        <dbReference type="EMBL" id="VFQ43267.1"/>
    </source>
</evidence>
<dbReference type="GO" id="GO:0006313">
    <property type="term" value="P:DNA transposition"/>
    <property type="evidence" value="ECO:0007669"/>
    <property type="project" value="InterPro"/>
</dbReference>
<dbReference type="Pfam" id="PF02371">
    <property type="entry name" value="Transposase_20"/>
    <property type="match status" value="1"/>
</dbReference>
<evidence type="ECO:0000313" key="5">
    <source>
        <dbReference type="Proteomes" id="UP000507962"/>
    </source>
</evidence>
<keyword evidence="5" id="KW-1185">Reference proteome</keyword>
<dbReference type="AlphaFoldDB" id="A0A4U8YIV3"/>
<dbReference type="InterPro" id="IPR003346">
    <property type="entry name" value="Transposase_20"/>
</dbReference>
<feature type="domain" description="Transposase IS116/IS110/IS902 C-terminal" evidence="3">
    <location>
        <begin position="269"/>
        <end position="348"/>
    </location>
</feature>
<accession>A0A4U8YIV3</accession>
<feature type="domain" description="Transposase IS110-like N-terminal" evidence="2">
    <location>
        <begin position="6"/>
        <end position="165"/>
    </location>
</feature>
<dbReference type="GO" id="GO:0004803">
    <property type="term" value="F:transposase activity"/>
    <property type="evidence" value="ECO:0007669"/>
    <property type="project" value="InterPro"/>
</dbReference>
<gene>
    <name evidence="4" type="ORF">MSL71_8950</name>
</gene>
<protein>
    <submittedName>
        <fullName evidence="4">Transposase is116/is110/is902</fullName>
    </submittedName>
</protein>
<dbReference type="EMBL" id="CAADHO010000001">
    <property type="protein sequence ID" value="VFQ43267.1"/>
    <property type="molecule type" value="Genomic_DNA"/>
</dbReference>
<dbReference type="PANTHER" id="PTHR33055">
    <property type="entry name" value="TRANSPOSASE FOR INSERTION SEQUENCE ELEMENT IS1111A"/>
    <property type="match status" value="1"/>
</dbReference>
<reference evidence="4 5" key="1">
    <citation type="submission" date="2019-03" db="EMBL/GenBank/DDBJ databases">
        <authorList>
            <person name="Nijsse B."/>
        </authorList>
    </citation>
    <scope>NUCLEOTIDE SEQUENCE [LARGE SCALE GENOMIC DNA]</scope>
    <source>
        <strain evidence="4">Desulfoluna butyratoxydans MSL71</strain>
    </source>
</reference>